<evidence type="ECO:0000256" key="9">
    <source>
        <dbReference type="ARBA" id="ARBA00022824"/>
    </source>
</evidence>
<dbReference type="Pfam" id="PF00535">
    <property type="entry name" value="Glycos_transf_2"/>
    <property type="match status" value="1"/>
</dbReference>
<reference evidence="18 19" key="1">
    <citation type="journal article" date="2014" name="J. Microbiol.">
        <title>Diaminobutyricibacter tongyongensis gen. nov., sp. nov. and Homoserinibacter gongjuensis gen. nov., sp. nov. belong to the family Microbacteriaceae.</title>
        <authorList>
            <person name="Kim S.J."/>
            <person name="Ahn J.H."/>
            <person name="Weon H.Y."/>
            <person name="Hamada M."/>
            <person name="Suzuki K."/>
            <person name="Kwon S.W."/>
        </authorList>
    </citation>
    <scope>NUCLEOTIDE SEQUENCE [LARGE SCALE GENOMIC DNA]</scope>
    <source>
        <strain evidence="18 19">NBRC 108724</strain>
    </source>
</reference>
<comment type="pathway">
    <text evidence="3">Protein modification; protein glycosylation.</text>
</comment>
<evidence type="ECO:0000256" key="8">
    <source>
        <dbReference type="ARBA" id="ARBA00022692"/>
    </source>
</evidence>
<evidence type="ECO:0000256" key="14">
    <source>
        <dbReference type="SAM" id="MobiDB-lite"/>
    </source>
</evidence>
<feature type="domain" description="GtrA/DPMS transmembrane" evidence="17">
    <location>
        <begin position="272"/>
        <end position="390"/>
    </location>
</feature>
<gene>
    <name evidence="18" type="ORF">G3T36_18895</name>
</gene>
<dbReference type="SUPFAM" id="SSF53448">
    <property type="entry name" value="Nucleotide-diphospho-sugar transferases"/>
    <property type="match status" value="1"/>
</dbReference>
<protein>
    <recommendedName>
        <fullName evidence="5">dolichyl-phosphate beta-glucosyltransferase</fullName>
        <ecNumber evidence="5">2.4.1.117</ecNumber>
    </recommendedName>
</protein>
<feature type="region of interest" description="Disordered" evidence="14">
    <location>
        <begin position="401"/>
        <end position="447"/>
    </location>
</feature>
<keyword evidence="7 18" id="KW-0808">Transferase</keyword>
<sequence>MSNTSPPLALDIVVPVYNEQATLDASIRRLHEYLTAQLDTSWRITIADNASTDATAAIADDLVATLPGVMAVHLAEKGRGRALKYVWGRSPAEVLVYLDEDLSTDLAALPPLVAPLLSGHSDLAIGTRLGRSARVARGGKREFISRSYNLLLRRTMAVGFTDAQCGFKAIRRDVADRLLPLVEDNAWFFDTELLILAERAGMRIHEIPVDWVDDPDSSVDIVATAVEDVRGMLRVGTNIARGRIPLEAIYAEFGRRPFEPPRPPGFFGQVVRFGAVGLLSTAAFALLYLVLQAVMAAQAANFVALLLTTIANTWANRRFTFGVRGRPGAVRHQFQGLIVFGIAWAMTSGSLMLLNLVVPNASAQVELIVLTVANLLATLVRFALLRLWVFRAQLRNGRQGPIEAAGGSPDASAAHQPHPRAQLAHIPPTSDRTTAVADGLRQEANPS</sequence>
<comment type="caution">
    <text evidence="18">The sequence shown here is derived from an EMBL/GenBank/DDBJ whole genome shotgun (WGS) entry which is preliminary data.</text>
</comment>
<keyword evidence="19" id="KW-1185">Reference proteome</keyword>
<keyword evidence="9" id="KW-0256">Endoplasmic reticulum</keyword>
<dbReference type="Gene3D" id="3.90.550.10">
    <property type="entry name" value="Spore Coat Polysaccharide Biosynthesis Protein SpsA, Chain A"/>
    <property type="match status" value="1"/>
</dbReference>
<evidence type="ECO:0000256" key="2">
    <source>
        <dbReference type="ARBA" id="ARBA00004389"/>
    </source>
</evidence>
<evidence type="ECO:0000256" key="13">
    <source>
        <dbReference type="ARBA" id="ARBA00045097"/>
    </source>
</evidence>
<keyword evidence="10" id="KW-0735">Signal-anchor</keyword>
<evidence type="ECO:0000256" key="15">
    <source>
        <dbReference type="SAM" id="Phobius"/>
    </source>
</evidence>
<evidence type="ECO:0000256" key="12">
    <source>
        <dbReference type="ARBA" id="ARBA00023136"/>
    </source>
</evidence>
<dbReference type="PANTHER" id="PTHR10859:SF91">
    <property type="entry name" value="DOLICHYL-PHOSPHATE BETA-GLUCOSYLTRANSFERASE"/>
    <property type="match status" value="1"/>
</dbReference>
<feature type="domain" description="Glycosyltransferase 2-like" evidence="16">
    <location>
        <begin position="12"/>
        <end position="178"/>
    </location>
</feature>
<dbReference type="AlphaFoldDB" id="A0A6L9Y2P1"/>
<keyword evidence="12 15" id="KW-0472">Membrane</keyword>
<evidence type="ECO:0000259" key="17">
    <source>
        <dbReference type="Pfam" id="PF04138"/>
    </source>
</evidence>
<evidence type="ECO:0000313" key="19">
    <source>
        <dbReference type="Proteomes" id="UP000474967"/>
    </source>
</evidence>
<dbReference type="EC" id="2.4.1.117" evidence="5"/>
<comment type="similarity">
    <text evidence="4">Belongs to the glycosyltransferase 2 family.</text>
</comment>
<feature type="transmembrane region" description="Helical" evidence="15">
    <location>
        <begin position="368"/>
        <end position="389"/>
    </location>
</feature>
<dbReference type="CDD" id="cd04188">
    <property type="entry name" value="DPG_synthase"/>
    <property type="match status" value="1"/>
</dbReference>
<evidence type="ECO:0000256" key="5">
    <source>
        <dbReference type="ARBA" id="ARBA00012583"/>
    </source>
</evidence>
<dbReference type="InterPro" id="IPR029044">
    <property type="entry name" value="Nucleotide-diphossugar_trans"/>
</dbReference>
<dbReference type="Pfam" id="PF04138">
    <property type="entry name" value="GtrA_DPMS_TM"/>
    <property type="match status" value="1"/>
</dbReference>
<comment type="subcellular location">
    <subcellularLocation>
        <location evidence="2">Endoplasmic reticulum membrane</location>
        <topology evidence="2">Single-pass membrane protein</topology>
    </subcellularLocation>
    <subcellularLocation>
        <location evidence="1">Membrane</location>
        <topology evidence="1">Multi-pass membrane protein</topology>
    </subcellularLocation>
</comment>
<evidence type="ECO:0000313" key="18">
    <source>
        <dbReference type="EMBL" id="NEN07929.1"/>
    </source>
</evidence>
<keyword evidence="6" id="KW-0328">Glycosyltransferase</keyword>
<dbReference type="GO" id="GO:0006487">
    <property type="term" value="P:protein N-linked glycosylation"/>
    <property type="evidence" value="ECO:0007669"/>
    <property type="project" value="TreeGrafter"/>
</dbReference>
<evidence type="ECO:0000256" key="3">
    <source>
        <dbReference type="ARBA" id="ARBA00004922"/>
    </source>
</evidence>
<dbReference type="GO" id="GO:0004581">
    <property type="term" value="F:dolichyl-phosphate beta-glucosyltransferase activity"/>
    <property type="evidence" value="ECO:0007669"/>
    <property type="project" value="UniProtKB-EC"/>
</dbReference>
<dbReference type="InterPro" id="IPR001173">
    <property type="entry name" value="Glyco_trans_2-like"/>
</dbReference>
<dbReference type="RefSeq" id="WP_163291404.1">
    <property type="nucleotide sequence ID" value="NZ_JAAGWY010000005.1"/>
</dbReference>
<comment type="catalytic activity">
    <reaction evidence="13">
        <text>a di-trans,poly-cis-dolichyl phosphate + UDP-alpha-D-glucose = a di-trans,poly-cis-dolichyl beta-D-glucosyl phosphate + UDP</text>
        <dbReference type="Rhea" id="RHEA:15401"/>
        <dbReference type="Rhea" id="RHEA-COMP:19498"/>
        <dbReference type="Rhea" id="RHEA-COMP:19502"/>
        <dbReference type="ChEBI" id="CHEBI:57525"/>
        <dbReference type="ChEBI" id="CHEBI:57683"/>
        <dbReference type="ChEBI" id="CHEBI:58223"/>
        <dbReference type="ChEBI" id="CHEBI:58885"/>
        <dbReference type="EC" id="2.4.1.117"/>
    </reaction>
    <physiologicalReaction direction="left-to-right" evidence="13">
        <dbReference type="Rhea" id="RHEA:15402"/>
    </physiologicalReaction>
</comment>
<accession>A0A6L9Y2P1</accession>
<evidence type="ECO:0000256" key="10">
    <source>
        <dbReference type="ARBA" id="ARBA00022968"/>
    </source>
</evidence>
<dbReference type="GO" id="GO:0016020">
    <property type="term" value="C:membrane"/>
    <property type="evidence" value="ECO:0007669"/>
    <property type="project" value="UniProtKB-SubCell"/>
</dbReference>
<organism evidence="18 19">
    <name type="scientific">Leifsonia tongyongensis</name>
    <dbReference type="NCBI Taxonomy" id="1268043"/>
    <lineage>
        <taxon>Bacteria</taxon>
        <taxon>Bacillati</taxon>
        <taxon>Actinomycetota</taxon>
        <taxon>Actinomycetes</taxon>
        <taxon>Micrococcales</taxon>
        <taxon>Microbacteriaceae</taxon>
        <taxon>Leifsonia</taxon>
    </lineage>
</organism>
<evidence type="ECO:0000256" key="1">
    <source>
        <dbReference type="ARBA" id="ARBA00004141"/>
    </source>
</evidence>
<keyword evidence="8 15" id="KW-0812">Transmembrane</keyword>
<evidence type="ECO:0000256" key="7">
    <source>
        <dbReference type="ARBA" id="ARBA00022679"/>
    </source>
</evidence>
<keyword evidence="11 15" id="KW-1133">Transmembrane helix</keyword>
<proteinExistence type="inferred from homology"/>
<evidence type="ECO:0000259" key="16">
    <source>
        <dbReference type="Pfam" id="PF00535"/>
    </source>
</evidence>
<dbReference type="EMBL" id="JAAGWY010000005">
    <property type="protein sequence ID" value="NEN07929.1"/>
    <property type="molecule type" value="Genomic_DNA"/>
</dbReference>
<feature type="transmembrane region" description="Helical" evidence="15">
    <location>
        <begin position="296"/>
        <end position="315"/>
    </location>
</feature>
<feature type="transmembrane region" description="Helical" evidence="15">
    <location>
        <begin position="336"/>
        <end position="356"/>
    </location>
</feature>
<dbReference type="GO" id="GO:0000271">
    <property type="term" value="P:polysaccharide biosynthetic process"/>
    <property type="evidence" value="ECO:0007669"/>
    <property type="project" value="InterPro"/>
</dbReference>
<evidence type="ECO:0000256" key="11">
    <source>
        <dbReference type="ARBA" id="ARBA00022989"/>
    </source>
</evidence>
<dbReference type="PANTHER" id="PTHR10859">
    <property type="entry name" value="GLYCOSYL TRANSFERASE"/>
    <property type="match status" value="1"/>
</dbReference>
<dbReference type="InterPro" id="IPR007267">
    <property type="entry name" value="GtrA_DPMS_TM"/>
</dbReference>
<evidence type="ECO:0000256" key="4">
    <source>
        <dbReference type="ARBA" id="ARBA00006739"/>
    </source>
</evidence>
<dbReference type="Proteomes" id="UP000474967">
    <property type="component" value="Unassembled WGS sequence"/>
</dbReference>
<evidence type="ECO:0000256" key="6">
    <source>
        <dbReference type="ARBA" id="ARBA00022676"/>
    </source>
</evidence>
<dbReference type="InterPro" id="IPR035518">
    <property type="entry name" value="DPG_synthase"/>
</dbReference>
<name>A0A6L9Y2P1_9MICO</name>